<reference evidence="7" key="1">
    <citation type="submission" date="2020-05" db="EMBL/GenBank/DDBJ databases">
        <title>WGS assembly of Panicum virgatum.</title>
        <authorList>
            <person name="Lovell J.T."/>
            <person name="Jenkins J."/>
            <person name="Shu S."/>
            <person name="Juenger T.E."/>
            <person name="Schmutz J."/>
        </authorList>
    </citation>
    <scope>NUCLEOTIDE SEQUENCE</scope>
    <source>
        <strain evidence="7">AP13</strain>
    </source>
</reference>
<dbReference type="CDD" id="cd03058">
    <property type="entry name" value="GST_N_Tau"/>
    <property type="match status" value="1"/>
</dbReference>
<protein>
    <recommendedName>
        <fullName evidence="4">Glutathione S-transferase</fullName>
        <ecNumber evidence="4">2.5.1.18</ecNumber>
    </recommendedName>
</protein>
<dbReference type="AlphaFoldDB" id="A0A8T0WSW3"/>
<dbReference type="PROSITE" id="PS50404">
    <property type="entry name" value="GST_NTER"/>
    <property type="match status" value="1"/>
</dbReference>
<comment type="function">
    <text evidence="4">Is involved in the conjugation of reduced glutathione to a wide number of exogenous and endogenous hydrophobic electrophiles.</text>
</comment>
<comment type="catalytic activity">
    <reaction evidence="3 4">
        <text>RX + glutathione = an S-substituted glutathione + a halide anion + H(+)</text>
        <dbReference type="Rhea" id="RHEA:16437"/>
        <dbReference type="ChEBI" id="CHEBI:15378"/>
        <dbReference type="ChEBI" id="CHEBI:16042"/>
        <dbReference type="ChEBI" id="CHEBI:17792"/>
        <dbReference type="ChEBI" id="CHEBI:57925"/>
        <dbReference type="ChEBI" id="CHEBI:90779"/>
        <dbReference type="EC" id="2.5.1.18"/>
    </reaction>
</comment>
<evidence type="ECO:0000256" key="2">
    <source>
        <dbReference type="ARBA" id="ARBA00025743"/>
    </source>
</evidence>
<dbReference type="InterPro" id="IPR036249">
    <property type="entry name" value="Thioredoxin-like_sf"/>
</dbReference>
<dbReference type="SFLD" id="SFLDG00358">
    <property type="entry name" value="Main_(cytGST)"/>
    <property type="match status" value="1"/>
</dbReference>
<dbReference type="GO" id="GO:0006749">
    <property type="term" value="P:glutathione metabolic process"/>
    <property type="evidence" value="ECO:0007669"/>
    <property type="project" value="InterPro"/>
</dbReference>
<evidence type="ECO:0000256" key="4">
    <source>
        <dbReference type="RuleBase" id="RU369102"/>
    </source>
</evidence>
<evidence type="ECO:0000313" key="9">
    <source>
        <dbReference type="Proteomes" id="UP000823388"/>
    </source>
</evidence>
<dbReference type="InterPro" id="IPR045073">
    <property type="entry name" value="Omega/Tau-like"/>
</dbReference>
<dbReference type="PANTHER" id="PTHR11260">
    <property type="entry name" value="GLUTATHIONE S-TRANSFERASE, GST, SUPERFAMILY, GST DOMAIN CONTAINING"/>
    <property type="match status" value="1"/>
</dbReference>
<dbReference type="EMBL" id="CM029038">
    <property type="protein sequence ID" value="KAG2650405.1"/>
    <property type="molecule type" value="Genomic_DNA"/>
</dbReference>
<proteinExistence type="inferred from homology"/>
<dbReference type="Gene3D" id="3.40.30.10">
    <property type="entry name" value="Glutaredoxin"/>
    <property type="match status" value="1"/>
</dbReference>
<evidence type="ECO:0000256" key="1">
    <source>
        <dbReference type="ARBA" id="ARBA00022679"/>
    </source>
</evidence>
<evidence type="ECO:0000256" key="3">
    <source>
        <dbReference type="ARBA" id="ARBA00047960"/>
    </source>
</evidence>
<dbReference type="OrthoDB" id="4951845at2759"/>
<dbReference type="GO" id="GO:0005737">
    <property type="term" value="C:cytoplasm"/>
    <property type="evidence" value="ECO:0007669"/>
    <property type="project" value="TreeGrafter"/>
</dbReference>
<comment type="caution">
    <text evidence="7">The sequence shown here is derived from an EMBL/GenBank/DDBJ whole genome shotgun (WGS) entry which is preliminary data.</text>
</comment>
<comment type="subcellular location">
    <subcellularLocation>
        <location evidence="4">Cytoplasm</location>
        <location evidence="4">Cytosol</location>
    </subcellularLocation>
</comment>
<dbReference type="SUPFAM" id="SSF52833">
    <property type="entry name" value="Thioredoxin-like"/>
    <property type="match status" value="1"/>
</dbReference>
<name>A0A8T0WSW3_PANVG</name>
<evidence type="ECO:0000259" key="6">
    <source>
        <dbReference type="PROSITE" id="PS50405"/>
    </source>
</evidence>
<organism evidence="7 9">
    <name type="scientific">Panicum virgatum</name>
    <name type="common">Blackwell switchgrass</name>
    <dbReference type="NCBI Taxonomy" id="38727"/>
    <lineage>
        <taxon>Eukaryota</taxon>
        <taxon>Viridiplantae</taxon>
        <taxon>Streptophyta</taxon>
        <taxon>Embryophyta</taxon>
        <taxon>Tracheophyta</taxon>
        <taxon>Spermatophyta</taxon>
        <taxon>Magnoliopsida</taxon>
        <taxon>Liliopsida</taxon>
        <taxon>Poales</taxon>
        <taxon>Poaceae</taxon>
        <taxon>PACMAD clade</taxon>
        <taxon>Panicoideae</taxon>
        <taxon>Panicodae</taxon>
        <taxon>Paniceae</taxon>
        <taxon>Panicinae</taxon>
        <taxon>Panicum</taxon>
        <taxon>Panicum sect. Hiantes</taxon>
    </lineage>
</organism>
<dbReference type="Gene3D" id="1.20.1050.10">
    <property type="match status" value="1"/>
</dbReference>
<dbReference type="FunFam" id="3.40.30.10:FF:000044">
    <property type="entry name" value="Glutathione S-transferase GSTU6"/>
    <property type="match status" value="1"/>
</dbReference>
<dbReference type="Proteomes" id="UP000823388">
    <property type="component" value="Chromosome 1N"/>
</dbReference>
<dbReference type="InterPro" id="IPR004045">
    <property type="entry name" value="Glutathione_S-Trfase_N"/>
</dbReference>
<dbReference type="InterPro" id="IPR045074">
    <property type="entry name" value="GST_C_Tau"/>
</dbReference>
<dbReference type="EC" id="2.5.1.18" evidence="4"/>
<dbReference type="Pfam" id="PF02798">
    <property type="entry name" value="GST_N"/>
    <property type="match status" value="1"/>
</dbReference>
<dbReference type="InterPro" id="IPR010987">
    <property type="entry name" value="Glutathione-S-Trfase_C-like"/>
</dbReference>
<sequence length="231" mass="25357">MAGAGAAASDELKVLGVWPSPFVIPVRIALNMKGLSYEYVEEDLYNKSLLLVGSNPVHKKVPVLLHGGRAINESQIILQYIDELWAGTPALLPSDPYERATARFWAAYIDDKVRSAWVVMVFRYKNKDEWAEGVARAGEALDTLEGAFRDCSKGKPFFGGDGIGFVDLVLGGYLGWFGAFGKIIGRRLIDPAKTPLLAAWEDRFRAADVAKGVVPDDVDKVLAYQQVLLAR</sequence>
<dbReference type="SFLD" id="SFLDS00019">
    <property type="entry name" value="Glutathione_Transferase_(cytos"/>
    <property type="match status" value="1"/>
</dbReference>
<dbReference type="PANTHER" id="PTHR11260:SF326">
    <property type="entry name" value="GLUTATHIONE S-TRANSFERASE GSTU6-RELATED"/>
    <property type="match status" value="1"/>
</dbReference>
<evidence type="ECO:0000259" key="5">
    <source>
        <dbReference type="PROSITE" id="PS50404"/>
    </source>
</evidence>
<dbReference type="PROSITE" id="PS50405">
    <property type="entry name" value="GST_CTER"/>
    <property type="match status" value="1"/>
</dbReference>
<feature type="domain" description="GST N-terminal" evidence="5">
    <location>
        <begin position="10"/>
        <end position="89"/>
    </location>
</feature>
<dbReference type="SUPFAM" id="SSF47616">
    <property type="entry name" value="GST C-terminal domain-like"/>
    <property type="match status" value="1"/>
</dbReference>
<dbReference type="CDD" id="cd03185">
    <property type="entry name" value="GST_C_Tau"/>
    <property type="match status" value="1"/>
</dbReference>
<keyword evidence="9" id="KW-1185">Reference proteome</keyword>
<dbReference type="GO" id="GO:0004364">
    <property type="term" value="F:glutathione transferase activity"/>
    <property type="evidence" value="ECO:0007669"/>
    <property type="project" value="UniProtKB-EC"/>
</dbReference>
<keyword evidence="4" id="KW-0963">Cytoplasm</keyword>
<dbReference type="InterPro" id="IPR036282">
    <property type="entry name" value="Glutathione-S-Trfase_C_sf"/>
</dbReference>
<evidence type="ECO:0000313" key="7">
    <source>
        <dbReference type="EMBL" id="KAG2650405.1"/>
    </source>
</evidence>
<gene>
    <name evidence="8" type="ORF">PVAP13_1NG200200</name>
    <name evidence="7" type="ORF">PVAP13_1NG220400</name>
</gene>
<dbReference type="EMBL" id="CM029038">
    <property type="protein sequence ID" value="KAG2650516.1"/>
    <property type="molecule type" value="Genomic_DNA"/>
</dbReference>
<dbReference type="FunFam" id="1.20.1050.10:FF:000023">
    <property type="entry name" value="Probable glutathione S-transferase GSTU6"/>
    <property type="match status" value="1"/>
</dbReference>
<dbReference type="SFLD" id="SFLDG01152">
    <property type="entry name" value="Main.3:_Omega-_and_Tau-like"/>
    <property type="match status" value="1"/>
</dbReference>
<accession>A0A8T0WSW3</accession>
<dbReference type="InterPro" id="IPR040079">
    <property type="entry name" value="Glutathione_S-Trfase"/>
</dbReference>
<keyword evidence="1 4" id="KW-0808">Transferase</keyword>
<feature type="domain" description="GST C-terminal" evidence="6">
    <location>
        <begin position="95"/>
        <end position="231"/>
    </location>
</feature>
<comment type="similarity">
    <text evidence="2">Belongs to the GST superfamily. Tau family.</text>
</comment>
<dbReference type="Pfam" id="PF13410">
    <property type="entry name" value="GST_C_2"/>
    <property type="match status" value="1"/>
</dbReference>
<evidence type="ECO:0000313" key="8">
    <source>
        <dbReference type="EMBL" id="KAG2650516.1"/>
    </source>
</evidence>